<evidence type="ECO:0000256" key="3">
    <source>
        <dbReference type="ARBA" id="ARBA00022833"/>
    </source>
</evidence>
<evidence type="ECO:0000256" key="4">
    <source>
        <dbReference type="PROSITE-ProRule" id="PRU01343"/>
    </source>
</evidence>
<comment type="caution">
    <text evidence="8">The sequence shown here is derived from an EMBL/GenBank/DDBJ whole genome shotgun (WGS) entry which is preliminary data.</text>
</comment>
<dbReference type="InterPro" id="IPR010666">
    <property type="entry name" value="Znf_GRF"/>
</dbReference>
<accession>A0A835A9R8</accession>
<dbReference type="EMBL" id="JACEFO010002556">
    <property type="protein sequence ID" value="KAF8656354.1"/>
    <property type="molecule type" value="Genomic_DNA"/>
</dbReference>
<protein>
    <recommendedName>
        <fullName evidence="7">GRF-type domain-containing protein</fullName>
    </recommendedName>
</protein>
<keyword evidence="5" id="KW-0175">Coiled coil</keyword>
<dbReference type="GO" id="GO:0008270">
    <property type="term" value="F:zinc ion binding"/>
    <property type="evidence" value="ECO:0007669"/>
    <property type="project" value="UniProtKB-KW"/>
</dbReference>
<evidence type="ECO:0000256" key="1">
    <source>
        <dbReference type="ARBA" id="ARBA00022723"/>
    </source>
</evidence>
<evidence type="ECO:0000313" key="8">
    <source>
        <dbReference type="EMBL" id="KAF8656354.1"/>
    </source>
</evidence>
<name>A0A835A9R8_9POAL</name>
<dbReference type="AlphaFoldDB" id="A0A835A9R8"/>
<keyword evidence="9" id="KW-1185">Reference proteome</keyword>
<keyword evidence="3" id="KW-0862">Zinc</keyword>
<proteinExistence type="predicted"/>
<evidence type="ECO:0000313" key="9">
    <source>
        <dbReference type="Proteomes" id="UP000636709"/>
    </source>
</evidence>
<dbReference type="PANTHER" id="PTHR33248">
    <property type="entry name" value="ZINC ION-BINDING PROTEIN"/>
    <property type="match status" value="1"/>
</dbReference>
<sequence>MATSRSSSSSRAWSSGGDGEDYSSPVRYRVRPQDYEPAVNCNCGRKAARWISWSNDNPGRRYLKCAFARSGGCDFWEWYEDNMTTPFIAELLVDLRDVARKLKKENKDLKAQIGEAHARANAQIEVEGQFAVQVARNADLVGRVNKLEKERVVFMFVILVCGDGDRVNL</sequence>
<organism evidence="8 9">
    <name type="scientific">Digitaria exilis</name>
    <dbReference type="NCBI Taxonomy" id="1010633"/>
    <lineage>
        <taxon>Eukaryota</taxon>
        <taxon>Viridiplantae</taxon>
        <taxon>Streptophyta</taxon>
        <taxon>Embryophyta</taxon>
        <taxon>Tracheophyta</taxon>
        <taxon>Spermatophyta</taxon>
        <taxon>Magnoliopsida</taxon>
        <taxon>Liliopsida</taxon>
        <taxon>Poales</taxon>
        <taxon>Poaceae</taxon>
        <taxon>PACMAD clade</taxon>
        <taxon>Panicoideae</taxon>
        <taxon>Panicodae</taxon>
        <taxon>Paniceae</taxon>
        <taxon>Anthephorinae</taxon>
        <taxon>Digitaria</taxon>
    </lineage>
</organism>
<evidence type="ECO:0000259" key="7">
    <source>
        <dbReference type="PROSITE" id="PS51999"/>
    </source>
</evidence>
<gene>
    <name evidence="8" type="ORF">HU200_060736</name>
</gene>
<evidence type="ECO:0000256" key="6">
    <source>
        <dbReference type="SAM" id="MobiDB-lite"/>
    </source>
</evidence>
<dbReference type="OrthoDB" id="595554at2759"/>
<dbReference type="PROSITE" id="PS51999">
    <property type="entry name" value="ZF_GRF"/>
    <property type="match status" value="1"/>
</dbReference>
<feature type="coiled-coil region" evidence="5">
    <location>
        <begin position="88"/>
        <end position="119"/>
    </location>
</feature>
<feature type="domain" description="GRF-type" evidence="7">
    <location>
        <begin position="41"/>
        <end position="82"/>
    </location>
</feature>
<feature type="region of interest" description="Disordered" evidence="6">
    <location>
        <begin position="1"/>
        <end position="25"/>
    </location>
</feature>
<keyword evidence="1" id="KW-0479">Metal-binding</keyword>
<dbReference type="Proteomes" id="UP000636709">
    <property type="component" value="Unassembled WGS sequence"/>
</dbReference>
<reference evidence="8" key="1">
    <citation type="submission" date="2020-07" db="EMBL/GenBank/DDBJ databases">
        <title>Genome sequence and genetic diversity analysis of an under-domesticated orphan crop, white fonio (Digitaria exilis).</title>
        <authorList>
            <person name="Bennetzen J.L."/>
            <person name="Chen S."/>
            <person name="Ma X."/>
            <person name="Wang X."/>
            <person name="Yssel A.E.J."/>
            <person name="Chaluvadi S.R."/>
            <person name="Johnson M."/>
            <person name="Gangashetty P."/>
            <person name="Hamidou F."/>
            <person name="Sanogo M.D."/>
            <person name="Zwaenepoel A."/>
            <person name="Wallace J."/>
            <person name="Van De Peer Y."/>
            <person name="Van Deynze A."/>
        </authorList>
    </citation>
    <scope>NUCLEOTIDE SEQUENCE</scope>
    <source>
        <tissue evidence="8">Leaves</tissue>
    </source>
</reference>
<evidence type="ECO:0000256" key="2">
    <source>
        <dbReference type="ARBA" id="ARBA00022771"/>
    </source>
</evidence>
<feature type="compositionally biased region" description="Low complexity" evidence="6">
    <location>
        <begin position="1"/>
        <end position="15"/>
    </location>
</feature>
<evidence type="ECO:0000256" key="5">
    <source>
        <dbReference type="SAM" id="Coils"/>
    </source>
</evidence>
<keyword evidence="2 4" id="KW-0863">Zinc-finger</keyword>